<evidence type="ECO:0000256" key="10">
    <source>
        <dbReference type="ARBA" id="ARBA00023004"/>
    </source>
</evidence>
<dbReference type="PROSITE" id="PS51918">
    <property type="entry name" value="RADICAL_SAM"/>
    <property type="match status" value="1"/>
</dbReference>
<evidence type="ECO:0000313" key="19">
    <source>
        <dbReference type="Proteomes" id="UP000295292"/>
    </source>
</evidence>
<dbReference type="Gene3D" id="3.40.50.12160">
    <property type="entry name" value="Methylthiotransferase, N-terminal domain"/>
    <property type="match status" value="1"/>
</dbReference>
<dbReference type="Proteomes" id="UP000295292">
    <property type="component" value="Unassembled WGS sequence"/>
</dbReference>
<dbReference type="SFLD" id="SFLDS00029">
    <property type="entry name" value="Radical_SAM"/>
    <property type="match status" value="1"/>
</dbReference>
<evidence type="ECO:0000256" key="4">
    <source>
        <dbReference type="ARBA" id="ARBA00022485"/>
    </source>
</evidence>
<dbReference type="GO" id="GO:0046872">
    <property type="term" value="F:metal ion binding"/>
    <property type="evidence" value="ECO:0007669"/>
    <property type="project" value="UniProtKB-KW"/>
</dbReference>
<feature type="domain" description="MTTase N-terminal" evidence="16">
    <location>
        <begin position="27"/>
        <end position="139"/>
    </location>
</feature>
<comment type="catalytic activity">
    <reaction evidence="13">
        <text>N(6)-L-threonylcarbamoyladenosine(37) in tRNA + (sulfur carrier)-SH + AH2 + 2 S-adenosyl-L-methionine = 2-methylsulfanyl-N(6)-L-threonylcarbamoyladenosine(37) in tRNA + (sulfur carrier)-H + 5'-deoxyadenosine + L-methionine + A + S-adenosyl-L-homocysteine + 2 H(+)</text>
        <dbReference type="Rhea" id="RHEA:37075"/>
        <dbReference type="Rhea" id="RHEA-COMP:10163"/>
        <dbReference type="Rhea" id="RHEA-COMP:11092"/>
        <dbReference type="Rhea" id="RHEA-COMP:14737"/>
        <dbReference type="Rhea" id="RHEA-COMP:14739"/>
        <dbReference type="ChEBI" id="CHEBI:13193"/>
        <dbReference type="ChEBI" id="CHEBI:15378"/>
        <dbReference type="ChEBI" id="CHEBI:17319"/>
        <dbReference type="ChEBI" id="CHEBI:17499"/>
        <dbReference type="ChEBI" id="CHEBI:29917"/>
        <dbReference type="ChEBI" id="CHEBI:57844"/>
        <dbReference type="ChEBI" id="CHEBI:57856"/>
        <dbReference type="ChEBI" id="CHEBI:59789"/>
        <dbReference type="ChEBI" id="CHEBI:64428"/>
        <dbReference type="ChEBI" id="CHEBI:74418"/>
        <dbReference type="ChEBI" id="CHEBI:74420"/>
        <dbReference type="EC" id="2.8.4.5"/>
    </reaction>
</comment>
<dbReference type="SUPFAM" id="SSF102114">
    <property type="entry name" value="Radical SAM enzymes"/>
    <property type="match status" value="1"/>
</dbReference>
<evidence type="ECO:0000313" key="18">
    <source>
        <dbReference type="EMBL" id="TDQ82606.1"/>
    </source>
</evidence>
<dbReference type="AlphaFoldDB" id="A0A4R6WRX9"/>
<keyword evidence="11" id="KW-0411">Iron-sulfur</keyword>
<dbReference type="PROSITE" id="PS01278">
    <property type="entry name" value="MTTASE_RADICAL"/>
    <property type="match status" value="1"/>
</dbReference>
<proteinExistence type="inferred from homology"/>
<dbReference type="EC" id="2.8.4.5" evidence="3"/>
<dbReference type="FunFam" id="3.80.30.20:FF:000001">
    <property type="entry name" value="tRNA-2-methylthio-N(6)-dimethylallyladenosine synthase 2"/>
    <property type="match status" value="1"/>
</dbReference>
<evidence type="ECO:0000259" key="16">
    <source>
        <dbReference type="PROSITE" id="PS51449"/>
    </source>
</evidence>
<keyword evidence="6 18" id="KW-0808">Transferase</keyword>
<gene>
    <name evidence="18" type="ORF">CLV99_0181</name>
</gene>
<evidence type="ECO:0000256" key="1">
    <source>
        <dbReference type="ARBA" id="ARBA00001966"/>
    </source>
</evidence>
<evidence type="ECO:0000256" key="11">
    <source>
        <dbReference type="ARBA" id="ARBA00023014"/>
    </source>
</evidence>
<dbReference type="GO" id="GO:0035598">
    <property type="term" value="F:tRNA (N(6)-L-threonylcarbamoyladenosine(37)-C(2))-methylthiotransferase activity"/>
    <property type="evidence" value="ECO:0007669"/>
    <property type="project" value="UniProtKB-EC"/>
</dbReference>
<evidence type="ECO:0000256" key="2">
    <source>
        <dbReference type="ARBA" id="ARBA00002399"/>
    </source>
</evidence>
<evidence type="ECO:0000256" key="14">
    <source>
        <dbReference type="ARBA" id="ARBA00061574"/>
    </source>
</evidence>
<keyword evidence="10" id="KW-0408">Iron</keyword>
<comment type="similarity">
    <text evidence="14">Belongs to the methylthiotransferase family. MtaB subfamily.</text>
</comment>
<dbReference type="InterPro" id="IPR020612">
    <property type="entry name" value="Methylthiotransferase_CS"/>
</dbReference>
<dbReference type="PROSITE" id="PS51449">
    <property type="entry name" value="MTTASE_N"/>
    <property type="match status" value="1"/>
</dbReference>
<keyword evidence="4" id="KW-0004">4Fe-4S</keyword>
<dbReference type="InterPro" id="IPR058240">
    <property type="entry name" value="rSAM_sf"/>
</dbReference>
<dbReference type="GO" id="GO:0005829">
    <property type="term" value="C:cytosol"/>
    <property type="evidence" value="ECO:0007669"/>
    <property type="project" value="TreeGrafter"/>
</dbReference>
<dbReference type="SMART" id="SM00729">
    <property type="entry name" value="Elp3"/>
    <property type="match status" value="1"/>
</dbReference>
<protein>
    <recommendedName>
        <fullName evidence="15">Threonylcarbamoyladenosine tRNA methylthiotransferase MtaB</fullName>
        <ecNumber evidence="3">2.8.4.5</ecNumber>
    </recommendedName>
    <alternativeName>
        <fullName evidence="12">tRNA-t(6)A37 methylthiotransferase</fullName>
    </alternativeName>
</protein>
<dbReference type="EMBL" id="SNYV01000002">
    <property type="protein sequence ID" value="TDQ82606.1"/>
    <property type="molecule type" value="Genomic_DNA"/>
</dbReference>
<dbReference type="PANTHER" id="PTHR43837:SF1">
    <property type="entry name" value="RIBOSOMAL PROTEIN US12 METHYLTHIOTRANSFERASE RIMO"/>
    <property type="match status" value="1"/>
</dbReference>
<dbReference type="InterPro" id="IPR013848">
    <property type="entry name" value="Methylthiotransferase_N"/>
</dbReference>
<evidence type="ECO:0000256" key="13">
    <source>
        <dbReference type="ARBA" id="ARBA00051661"/>
    </source>
</evidence>
<keyword evidence="7" id="KW-0949">S-adenosyl-L-methionine</keyword>
<evidence type="ECO:0000256" key="12">
    <source>
        <dbReference type="ARBA" id="ARBA00031213"/>
    </source>
</evidence>
<evidence type="ECO:0000256" key="3">
    <source>
        <dbReference type="ARBA" id="ARBA00013273"/>
    </source>
</evidence>
<dbReference type="Gene3D" id="3.80.30.20">
    <property type="entry name" value="tm_1862 like domain"/>
    <property type="match status" value="1"/>
</dbReference>
<keyword evidence="19" id="KW-1185">Reference proteome</keyword>
<organism evidence="18 19">
    <name type="scientific">Sphingobacterium yanglingense</name>
    <dbReference type="NCBI Taxonomy" id="1437280"/>
    <lineage>
        <taxon>Bacteria</taxon>
        <taxon>Pseudomonadati</taxon>
        <taxon>Bacteroidota</taxon>
        <taxon>Sphingobacteriia</taxon>
        <taxon>Sphingobacteriales</taxon>
        <taxon>Sphingobacteriaceae</taxon>
        <taxon>Sphingobacterium</taxon>
    </lineage>
</organism>
<feature type="domain" description="Radical SAM core" evidence="17">
    <location>
        <begin position="162"/>
        <end position="396"/>
    </location>
</feature>
<keyword evidence="9" id="KW-0479">Metal-binding</keyword>
<dbReference type="FunFam" id="3.40.50.12160:FF:000004">
    <property type="entry name" value="Threonylcarbamoyladenosine tRNA methylthiotransferase MtaB"/>
    <property type="match status" value="1"/>
</dbReference>
<dbReference type="NCBIfam" id="TIGR00089">
    <property type="entry name" value="MiaB/RimO family radical SAM methylthiotransferase"/>
    <property type="match status" value="1"/>
</dbReference>
<dbReference type="Pfam" id="PF04055">
    <property type="entry name" value="Radical_SAM"/>
    <property type="match status" value="1"/>
</dbReference>
<evidence type="ECO:0000256" key="8">
    <source>
        <dbReference type="ARBA" id="ARBA00022694"/>
    </source>
</evidence>
<evidence type="ECO:0000256" key="15">
    <source>
        <dbReference type="ARBA" id="ARBA00069898"/>
    </source>
</evidence>
<dbReference type="InterPro" id="IPR038135">
    <property type="entry name" value="Methylthiotransferase_N_sf"/>
</dbReference>
<comment type="caution">
    <text evidence="18">The sequence shown here is derived from an EMBL/GenBank/DDBJ whole genome shotgun (WGS) entry which is preliminary data.</text>
</comment>
<evidence type="ECO:0000259" key="17">
    <source>
        <dbReference type="PROSITE" id="PS51918"/>
    </source>
</evidence>
<dbReference type="Pfam" id="PF00919">
    <property type="entry name" value="UPF0004"/>
    <property type="match status" value="1"/>
</dbReference>
<accession>A0A4R6WRX9</accession>
<dbReference type="InterPro" id="IPR006467">
    <property type="entry name" value="MiaB-like_bact"/>
</dbReference>
<dbReference type="GO" id="GO:0035599">
    <property type="term" value="F:aspartic acid methylthiotransferase activity"/>
    <property type="evidence" value="ECO:0007669"/>
    <property type="project" value="TreeGrafter"/>
</dbReference>
<dbReference type="InterPro" id="IPR023404">
    <property type="entry name" value="rSAM_horseshoe"/>
</dbReference>
<dbReference type="CDD" id="cd01335">
    <property type="entry name" value="Radical_SAM"/>
    <property type="match status" value="1"/>
</dbReference>
<dbReference type="InterPro" id="IPR005840">
    <property type="entry name" value="Ribosomal_uS12_MeSTrfase_RimO"/>
</dbReference>
<dbReference type="NCBIfam" id="TIGR01579">
    <property type="entry name" value="MiaB-like-C"/>
    <property type="match status" value="1"/>
</dbReference>
<keyword evidence="5" id="KW-0963">Cytoplasm</keyword>
<reference evidence="18 19" key="1">
    <citation type="submission" date="2019-03" db="EMBL/GenBank/DDBJ databases">
        <title>Genomic Encyclopedia of Archaeal and Bacterial Type Strains, Phase II (KMG-II): from individual species to whole genera.</title>
        <authorList>
            <person name="Goeker M."/>
        </authorList>
    </citation>
    <scope>NUCLEOTIDE SEQUENCE [LARGE SCALE GENOMIC DNA]</scope>
    <source>
        <strain evidence="18 19">DSM 28353</strain>
    </source>
</reference>
<dbReference type="SFLD" id="SFLDG01061">
    <property type="entry name" value="methylthiotransferase"/>
    <property type="match status" value="1"/>
</dbReference>
<comment type="cofactor">
    <cofactor evidence="1">
        <name>[4Fe-4S] cluster</name>
        <dbReference type="ChEBI" id="CHEBI:49883"/>
    </cofactor>
</comment>
<dbReference type="SFLD" id="SFLDG01082">
    <property type="entry name" value="B12-binding_domain_containing"/>
    <property type="match status" value="1"/>
</dbReference>
<evidence type="ECO:0000256" key="7">
    <source>
        <dbReference type="ARBA" id="ARBA00022691"/>
    </source>
</evidence>
<dbReference type="InterPro" id="IPR005839">
    <property type="entry name" value="Methylthiotransferase"/>
</dbReference>
<dbReference type="PANTHER" id="PTHR43837">
    <property type="entry name" value="RIBOSOMAL PROTEIN S12 METHYLTHIOTRANSFERASE RIMO"/>
    <property type="match status" value="1"/>
</dbReference>
<keyword evidence="8" id="KW-0819">tRNA processing</keyword>
<name>A0A4R6WRX9_9SPHI</name>
<dbReference type="InterPro" id="IPR006638">
    <property type="entry name" value="Elp3/MiaA/NifB-like_rSAM"/>
</dbReference>
<evidence type="ECO:0000256" key="9">
    <source>
        <dbReference type="ARBA" id="ARBA00022723"/>
    </source>
</evidence>
<evidence type="ECO:0000256" key="6">
    <source>
        <dbReference type="ARBA" id="ARBA00022679"/>
    </source>
</evidence>
<dbReference type="GO" id="GO:0051539">
    <property type="term" value="F:4 iron, 4 sulfur cluster binding"/>
    <property type="evidence" value="ECO:0007669"/>
    <property type="project" value="UniProtKB-KW"/>
</dbReference>
<dbReference type="InterPro" id="IPR007197">
    <property type="entry name" value="rSAM"/>
</dbReference>
<sequence>MSIKMCIFADWIFQMTYKRSSYMDMNKKVAFYTLGCKLNFSETSSIGRIFKDAGYETTPFNSQADVYVINTCSVTDHADKKCRKVVKEALKHSPNAYITIVGCYAQLKPKEISEIPGVDMVLGAAEKFNIIEHINDLTKQEKAIIHNGPIDETNQFVSAFSIGDRTRTFLKVQDGCDYSCTFCTIPLARGASRSGKIEDIVKQAEEIAASGVKEIVLTGVNIGDFGIRDGKRQDKFLDLVKALDEVEGIDRIRISSIEPNLLANEVIEFVAQSKRFVPHFHMPLQSGSNKILAQMRRRYKRELYAERVAKIKTLMPNSCIGVDVIVGFPGESREDFIDTYNFLNEMDISYLHVFTYSERENTIAAQMEGAVPGAQRSDRSKMLHILSEKKRRAFYEENLNAVGEVLFESDIKDGYMHGFSKNYVKVRTPYDPLLVNEIVPVRFMSISENGEVDVEELPEILAH</sequence>
<evidence type="ECO:0000256" key="5">
    <source>
        <dbReference type="ARBA" id="ARBA00022490"/>
    </source>
</evidence>
<comment type="function">
    <text evidence="2">Catalyzes the methylthiolation of N6-threonylcarbamoyladenosine (t(6)A), leading to the formation of 2-methylthio-N6-threonylcarbamoyladenosine (ms(2)t(6)A) at position 37 in tRNAs that read codons beginning with adenine.</text>
</comment>